<protein>
    <submittedName>
        <fullName evidence="4">Unannotated protein</fullName>
    </submittedName>
</protein>
<dbReference type="EMBL" id="CAESAK010000103">
    <property type="protein sequence ID" value="CAB4339798.1"/>
    <property type="molecule type" value="Genomic_DNA"/>
</dbReference>
<organism evidence="4">
    <name type="scientific">freshwater metagenome</name>
    <dbReference type="NCBI Taxonomy" id="449393"/>
    <lineage>
        <taxon>unclassified sequences</taxon>
        <taxon>metagenomes</taxon>
        <taxon>ecological metagenomes</taxon>
    </lineage>
</organism>
<feature type="domain" description="CT398-like coiled coil hairpin" evidence="3">
    <location>
        <begin position="14"/>
        <end position="191"/>
    </location>
</feature>
<feature type="domain" description="C4-type zinc ribbon" evidence="2">
    <location>
        <begin position="205"/>
        <end position="238"/>
    </location>
</feature>
<dbReference type="AlphaFoldDB" id="A0A6J5ZEL4"/>
<sequence length="241" mass="26302">MKASPSDQQAVLEIQQLDNQLASLAQRETSIPEIAALNTVTIKGNNTRDLRIAAETELTDIKRELARAEGDVEQIVSRINRDEARLSSGTGTPKELEQTQHELVTLGARRAELEEVELGIMVEVEALNNRIAELRGLEAQYAAEIADLEIKKENALTIIINERNDVSQKRATIEAPIAADLKALYLKVSADNNGNGAALLVGNECKGCHLTINTTEVGRIASLPADEVVRCEQCRCILVRG</sequence>
<evidence type="ECO:0000256" key="1">
    <source>
        <dbReference type="SAM" id="Coils"/>
    </source>
</evidence>
<evidence type="ECO:0000313" key="4">
    <source>
        <dbReference type="EMBL" id="CAB4339798.1"/>
    </source>
</evidence>
<dbReference type="InterPro" id="IPR056003">
    <property type="entry name" value="CT398_CC_hairpin"/>
</dbReference>
<reference evidence="4" key="1">
    <citation type="submission" date="2020-05" db="EMBL/GenBank/DDBJ databases">
        <authorList>
            <person name="Chiriac C."/>
            <person name="Salcher M."/>
            <person name="Ghai R."/>
            <person name="Kavagutti S V."/>
        </authorList>
    </citation>
    <scope>NUCLEOTIDE SEQUENCE</scope>
</reference>
<evidence type="ECO:0000259" key="2">
    <source>
        <dbReference type="Pfam" id="PF02591"/>
    </source>
</evidence>
<accession>A0A6J5ZEL4</accession>
<dbReference type="Pfam" id="PF24481">
    <property type="entry name" value="CT398_CC"/>
    <property type="match status" value="1"/>
</dbReference>
<evidence type="ECO:0000259" key="3">
    <source>
        <dbReference type="Pfam" id="PF24481"/>
    </source>
</evidence>
<gene>
    <name evidence="4" type="ORF">UFOPK3775_00823</name>
</gene>
<proteinExistence type="predicted"/>
<feature type="coiled-coil region" evidence="1">
    <location>
        <begin position="51"/>
        <end position="154"/>
    </location>
</feature>
<dbReference type="Gene3D" id="1.10.287.1490">
    <property type="match status" value="1"/>
</dbReference>
<dbReference type="InterPro" id="IPR003743">
    <property type="entry name" value="Zf-RING_7"/>
</dbReference>
<dbReference type="Pfam" id="PF02591">
    <property type="entry name" value="Zn_ribbon_9"/>
    <property type="match status" value="1"/>
</dbReference>
<keyword evidence="1" id="KW-0175">Coiled coil</keyword>
<name>A0A6J5ZEL4_9ZZZZ</name>